<comment type="caution">
    <text evidence="2">The sequence shown here is derived from an EMBL/GenBank/DDBJ whole genome shotgun (WGS) entry which is preliminary data.</text>
</comment>
<evidence type="ECO:0000313" key="3">
    <source>
        <dbReference type="Proteomes" id="UP000178606"/>
    </source>
</evidence>
<protein>
    <recommendedName>
        <fullName evidence="1">Phosphatidylglycerol lysyltransferase C-terminal domain-containing protein</fullName>
    </recommendedName>
</protein>
<dbReference type="AlphaFoldDB" id="A0A1F6C4Q1"/>
<accession>A0A1F6C4Q1</accession>
<evidence type="ECO:0000313" key="2">
    <source>
        <dbReference type="EMBL" id="OGG43817.1"/>
    </source>
</evidence>
<proteinExistence type="predicted"/>
<dbReference type="Pfam" id="PF09924">
    <property type="entry name" value="LPG_synthase_C"/>
    <property type="match status" value="1"/>
</dbReference>
<dbReference type="Proteomes" id="UP000178606">
    <property type="component" value="Unassembled WGS sequence"/>
</dbReference>
<evidence type="ECO:0000259" key="1">
    <source>
        <dbReference type="Pfam" id="PF09924"/>
    </source>
</evidence>
<dbReference type="SUPFAM" id="SSF55729">
    <property type="entry name" value="Acyl-CoA N-acyltransferases (Nat)"/>
    <property type="match status" value="1"/>
</dbReference>
<dbReference type="InterPro" id="IPR016732">
    <property type="entry name" value="UCP018688"/>
</dbReference>
<dbReference type="EMBL" id="MFKF01000425">
    <property type="protein sequence ID" value="OGG43817.1"/>
    <property type="molecule type" value="Genomic_DNA"/>
</dbReference>
<dbReference type="InterPro" id="IPR016181">
    <property type="entry name" value="Acyl_CoA_acyltransferase"/>
</dbReference>
<dbReference type="InterPro" id="IPR024320">
    <property type="entry name" value="LPG_synthase_C"/>
</dbReference>
<feature type="domain" description="Phosphatidylglycerol lysyltransferase C-terminal" evidence="1">
    <location>
        <begin position="110"/>
        <end position="324"/>
    </location>
</feature>
<dbReference type="PANTHER" id="PTHR41373">
    <property type="entry name" value="DUF2156 DOMAIN-CONTAINING PROTEIN"/>
    <property type="match status" value="1"/>
</dbReference>
<dbReference type="PANTHER" id="PTHR41373:SF1">
    <property type="entry name" value="PHOSPHATIDYLGLYCEROL LYSYLTRANSFERASE C-TERMINAL DOMAIN-CONTAINING PROTEIN"/>
    <property type="match status" value="1"/>
</dbReference>
<sequence>MDLSTPQTTELSTPDLPRFKSSFLAHRKRAWCYYVPFLLSYSLPPDRPLLWDLREGGLCLFIRRRARDREGNSGAERDGQERLAGRTSWERLEEGERTDLMIPPLPCSEGALASCLDLAQRQNPDRRLRVLWADAEDAERLRAAGFEVAFKEEEYIYDPSAIAHAEGHAFRDLRKRVRRFERAYPCVFRRMTPSDRDGCESLLRLWRRTQGRKRSFLLDWGYTRAALRLVGEVSEEDLSGWVVEAGGEVRAFALAGEMSEELANFFVAKSDPAVRGLSEFLRWRVCGEMRRFHRVNDAGDLDLPGLRQHKLKFRPVERLPVYSAQKRP</sequence>
<reference evidence="2 3" key="1">
    <citation type="journal article" date="2016" name="Nat. Commun.">
        <title>Thousands of microbial genomes shed light on interconnected biogeochemical processes in an aquifer system.</title>
        <authorList>
            <person name="Anantharaman K."/>
            <person name="Brown C.T."/>
            <person name="Hug L.A."/>
            <person name="Sharon I."/>
            <person name="Castelle C.J."/>
            <person name="Probst A.J."/>
            <person name="Thomas B.C."/>
            <person name="Singh A."/>
            <person name="Wilkins M.J."/>
            <person name="Karaoz U."/>
            <person name="Brodie E.L."/>
            <person name="Williams K.H."/>
            <person name="Hubbard S.S."/>
            <person name="Banfield J.F."/>
        </authorList>
    </citation>
    <scope>NUCLEOTIDE SEQUENCE [LARGE SCALE GENOMIC DNA]</scope>
    <source>
        <strain evidence="3">RIFCSPLOWO2_12_FULL_64_10</strain>
    </source>
</reference>
<dbReference type="Gene3D" id="3.40.630.30">
    <property type="match status" value="1"/>
</dbReference>
<organism evidence="2 3">
    <name type="scientific">Handelsmanbacteria sp. (strain RIFCSPLOWO2_12_FULL_64_10)</name>
    <dbReference type="NCBI Taxonomy" id="1817868"/>
    <lineage>
        <taxon>Bacteria</taxon>
        <taxon>Candidatus Handelsmaniibacteriota</taxon>
    </lineage>
</organism>
<gene>
    <name evidence="2" type="ORF">A3F84_20190</name>
</gene>
<name>A0A1F6C4Q1_HANXR</name>